<name>A0ABX8CXF6_9NOCA</name>
<evidence type="ECO:0000259" key="1">
    <source>
        <dbReference type="Pfam" id="PF12680"/>
    </source>
</evidence>
<dbReference type="Gene3D" id="3.10.450.50">
    <property type="match status" value="1"/>
</dbReference>
<accession>A0ABX8CXF6</accession>
<sequence length="108" mass="11667">MSIAEDYVRAVNAADEPALLALFATGAELRNPRGIFSGHDEIAGFYRNVVFAGRAQTRITRVIPGPAVEVAQLEATSPLGAPGNRTYAIDVFSLDPDGRIATLEIYYR</sequence>
<feature type="domain" description="SnoaL-like" evidence="1">
    <location>
        <begin position="5"/>
        <end position="101"/>
    </location>
</feature>
<organism evidence="2 3">
    <name type="scientific">Nocardia tengchongensis</name>
    <dbReference type="NCBI Taxonomy" id="2055889"/>
    <lineage>
        <taxon>Bacteria</taxon>
        <taxon>Bacillati</taxon>
        <taxon>Actinomycetota</taxon>
        <taxon>Actinomycetes</taxon>
        <taxon>Mycobacteriales</taxon>
        <taxon>Nocardiaceae</taxon>
        <taxon>Nocardia</taxon>
    </lineage>
</organism>
<dbReference type="Pfam" id="PF12680">
    <property type="entry name" value="SnoaL_2"/>
    <property type="match status" value="1"/>
</dbReference>
<protein>
    <submittedName>
        <fullName evidence="2">Nuclear transport factor 2 family protein</fullName>
    </submittedName>
</protein>
<dbReference type="InterPro" id="IPR037401">
    <property type="entry name" value="SnoaL-like"/>
</dbReference>
<proteinExistence type="predicted"/>
<reference evidence="2 3" key="1">
    <citation type="submission" date="2021-04" db="EMBL/GenBank/DDBJ databases">
        <title>Nocardia tengchongensis.</title>
        <authorList>
            <person name="Zhuang k."/>
            <person name="Ran Y."/>
            <person name="Li W."/>
        </authorList>
    </citation>
    <scope>NUCLEOTIDE SEQUENCE [LARGE SCALE GENOMIC DNA]</scope>
    <source>
        <strain evidence="2 3">CFH S0057</strain>
    </source>
</reference>
<dbReference type="SUPFAM" id="SSF54427">
    <property type="entry name" value="NTF2-like"/>
    <property type="match status" value="1"/>
</dbReference>
<evidence type="ECO:0000313" key="2">
    <source>
        <dbReference type="EMBL" id="QVI23175.1"/>
    </source>
</evidence>
<evidence type="ECO:0000313" key="3">
    <source>
        <dbReference type="Proteomes" id="UP000683310"/>
    </source>
</evidence>
<dbReference type="InterPro" id="IPR032710">
    <property type="entry name" value="NTF2-like_dom_sf"/>
</dbReference>
<keyword evidence="3" id="KW-1185">Reference proteome</keyword>
<dbReference type="EMBL" id="CP074371">
    <property type="protein sequence ID" value="QVI23175.1"/>
    <property type="molecule type" value="Genomic_DNA"/>
</dbReference>
<dbReference type="Proteomes" id="UP000683310">
    <property type="component" value="Chromosome"/>
</dbReference>
<dbReference type="RefSeq" id="WP_213559247.1">
    <property type="nucleotide sequence ID" value="NZ_JBHUAW010000089.1"/>
</dbReference>
<gene>
    <name evidence="2" type="ORF">KHQ06_09805</name>
</gene>